<dbReference type="EMBL" id="BGPR01007358">
    <property type="protein sequence ID" value="GBN26232.1"/>
    <property type="molecule type" value="Genomic_DNA"/>
</dbReference>
<proteinExistence type="predicted"/>
<protein>
    <submittedName>
        <fullName evidence="1">Uncharacterized protein</fullName>
    </submittedName>
</protein>
<comment type="caution">
    <text evidence="1">The sequence shown here is derived from an EMBL/GenBank/DDBJ whole genome shotgun (WGS) entry which is preliminary data.</text>
</comment>
<reference evidence="1 2" key="1">
    <citation type="journal article" date="2019" name="Sci. Rep.">
        <title>Orb-weaving spider Araneus ventricosus genome elucidates the spidroin gene catalogue.</title>
        <authorList>
            <person name="Kono N."/>
            <person name="Nakamura H."/>
            <person name="Ohtoshi R."/>
            <person name="Moran D.A.P."/>
            <person name="Shinohara A."/>
            <person name="Yoshida Y."/>
            <person name="Fujiwara M."/>
            <person name="Mori M."/>
            <person name="Tomita M."/>
            <person name="Arakawa K."/>
        </authorList>
    </citation>
    <scope>NUCLEOTIDE SEQUENCE [LARGE SCALE GENOMIC DNA]</scope>
</reference>
<dbReference type="Proteomes" id="UP000499080">
    <property type="component" value="Unassembled WGS sequence"/>
</dbReference>
<accession>A0A4Y2MIB7</accession>
<dbReference type="AlphaFoldDB" id="A0A4Y2MIB7"/>
<evidence type="ECO:0000313" key="2">
    <source>
        <dbReference type="Proteomes" id="UP000499080"/>
    </source>
</evidence>
<keyword evidence="2" id="KW-1185">Reference proteome</keyword>
<gene>
    <name evidence="1" type="ORF">AVEN_270359_1</name>
</gene>
<name>A0A4Y2MIB7_ARAVE</name>
<evidence type="ECO:0000313" key="1">
    <source>
        <dbReference type="EMBL" id="GBN26232.1"/>
    </source>
</evidence>
<sequence length="102" mass="11830">MPLLCRPRTSYTDDNFPKVERFFKEDCRIKVREIAEVTGIRKRNKMREIICVLNFHKVSDRCKTPFLSSSSNLTNSSTMKGCVETSVTREKCLNVYGDCVEK</sequence>
<organism evidence="1 2">
    <name type="scientific">Araneus ventricosus</name>
    <name type="common">Orbweaver spider</name>
    <name type="synonym">Epeira ventricosa</name>
    <dbReference type="NCBI Taxonomy" id="182803"/>
    <lineage>
        <taxon>Eukaryota</taxon>
        <taxon>Metazoa</taxon>
        <taxon>Ecdysozoa</taxon>
        <taxon>Arthropoda</taxon>
        <taxon>Chelicerata</taxon>
        <taxon>Arachnida</taxon>
        <taxon>Araneae</taxon>
        <taxon>Araneomorphae</taxon>
        <taxon>Entelegynae</taxon>
        <taxon>Araneoidea</taxon>
        <taxon>Araneidae</taxon>
        <taxon>Araneus</taxon>
    </lineage>
</organism>